<dbReference type="Pfam" id="PF13520">
    <property type="entry name" value="AA_permease_2"/>
    <property type="match status" value="1"/>
</dbReference>
<dbReference type="EMBL" id="CABFNP030000591">
    <property type="protein sequence ID" value="CAI6049819.1"/>
    <property type="molecule type" value="Genomic_DNA"/>
</dbReference>
<feature type="transmembrane region" description="Helical" evidence="7">
    <location>
        <begin position="216"/>
        <end position="238"/>
    </location>
</feature>
<dbReference type="GO" id="GO:0022857">
    <property type="term" value="F:transmembrane transporter activity"/>
    <property type="evidence" value="ECO:0007669"/>
    <property type="project" value="InterPro"/>
</dbReference>
<evidence type="ECO:0000256" key="6">
    <source>
        <dbReference type="SAM" id="MobiDB-lite"/>
    </source>
</evidence>
<feature type="transmembrane region" description="Helical" evidence="7">
    <location>
        <begin position="140"/>
        <end position="164"/>
    </location>
</feature>
<feature type="transmembrane region" description="Helical" evidence="7">
    <location>
        <begin position="94"/>
        <end position="119"/>
    </location>
</feature>
<keyword evidence="4 7" id="KW-1133">Transmembrane helix</keyword>
<feature type="transmembrane region" description="Helical" evidence="7">
    <location>
        <begin position="293"/>
        <end position="309"/>
    </location>
</feature>
<evidence type="ECO:0000256" key="5">
    <source>
        <dbReference type="ARBA" id="ARBA00023136"/>
    </source>
</evidence>
<dbReference type="InterPro" id="IPR002293">
    <property type="entry name" value="AA/rel_permease1"/>
</dbReference>
<dbReference type="GO" id="GO:0016020">
    <property type="term" value="C:membrane"/>
    <property type="evidence" value="ECO:0007669"/>
    <property type="project" value="UniProtKB-SubCell"/>
</dbReference>
<evidence type="ECO:0000256" key="1">
    <source>
        <dbReference type="ARBA" id="ARBA00004141"/>
    </source>
</evidence>
<feature type="transmembrane region" description="Helical" evidence="7">
    <location>
        <begin position="184"/>
        <end position="204"/>
    </location>
</feature>
<protein>
    <recommendedName>
        <fullName evidence="10">Choline transport protein</fullName>
    </recommendedName>
</protein>
<sequence length="497" mass="53883">MEHKPQADQKSIAGSSKTVKAVTDEDLERPGTPGGASFADGKMEVTHQFNSGTEMKKQFSSIATLGLAFSILNSWVGAAGSLLGPISLGGSVTAIWGCLAGAAFTTILCMGVIEMASAMPGAGGPYHYTFVLAWEHNRKFLSFFVGWCNMIAWWFVVSSGLLFMATFFTGMAVLYHPSYTPTTWHIYLIFVLILSVGTTVVIGANHIMSRLTAISCWPSNGMAFVIGCMLSCYNFIGIDAATHLSEEMPNPALRVPQAMAGALATGCFTSFGFLIALIFCVTDMDEPSDIRQVITTPTGVPILAIFFQSTNSKAVSVTLLSLIIFCLVFSVVRSVPSHYRKAYIYADFKSAILICGRTTWAFARDNGLPFSQYFSQVDEKTGMPLRATLLSSILCMIYGCIYVGSTVAFQSIVGSAIIMLFATYAIPQGILAIRGRHHLPARPFDLGRRGLFFNISAPILFLILTVFICFPYALPVTAQNMSKQYPLAIISTGLSKY</sequence>
<comment type="caution">
    <text evidence="8">The sequence shown here is derived from an EMBL/GenBank/DDBJ whole genome shotgun (WGS) entry which is preliminary data.</text>
</comment>
<evidence type="ECO:0000256" key="4">
    <source>
        <dbReference type="ARBA" id="ARBA00022989"/>
    </source>
</evidence>
<feature type="compositionally biased region" description="Polar residues" evidence="6">
    <location>
        <begin position="8"/>
        <end position="18"/>
    </location>
</feature>
<organism evidence="8 9">
    <name type="scientific">Clonostachys chloroleuca</name>
    <dbReference type="NCBI Taxonomy" id="1926264"/>
    <lineage>
        <taxon>Eukaryota</taxon>
        <taxon>Fungi</taxon>
        <taxon>Dikarya</taxon>
        <taxon>Ascomycota</taxon>
        <taxon>Pezizomycotina</taxon>
        <taxon>Sordariomycetes</taxon>
        <taxon>Hypocreomycetidae</taxon>
        <taxon>Hypocreales</taxon>
        <taxon>Bionectriaceae</taxon>
        <taxon>Clonostachys</taxon>
    </lineage>
</organism>
<dbReference type="PANTHER" id="PTHR45649">
    <property type="entry name" value="AMINO-ACID PERMEASE BAT1"/>
    <property type="match status" value="1"/>
</dbReference>
<evidence type="ECO:0000256" key="2">
    <source>
        <dbReference type="ARBA" id="ARBA00022448"/>
    </source>
</evidence>
<evidence type="ECO:0000256" key="7">
    <source>
        <dbReference type="SAM" id="Phobius"/>
    </source>
</evidence>
<keyword evidence="9" id="KW-1185">Reference proteome</keyword>
<feature type="transmembrane region" description="Helical" evidence="7">
    <location>
        <begin position="383"/>
        <end position="404"/>
    </location>
</feature>
<dbReference type="Gene3D" id="1.20.1740.10">
    <property type="entry name" value="Amino acid/polyamine transporter I"/>
    <property type="match status" value="2"/>
</dbReference>
<keyword evidence="5 7" id="KW-0472">Membrane</keyword>
<comment type="subcellular location">
    <subcellularLocation>
        <location evidence="1">Membrane</location>
        <topology evidence="1">Multi-pass membrane protein</topology>
    </subcellularLocation>
</comment>
<feature type="region of interest" description="Disordered" evidence="6">
    <location>
        <begin position="1"/>
        <end position="40"/>
    </location>
</feature>
<feature type="transmembrane region" description="Helical" evidence="7">
    <location>
        <begin position="315"/>
        <end position="332"/>
    </location>
</feature>
<keyword evidence="2" id="KW-0813">Transport</keyword>
<name>A0AA35PX93_9HYPO</name>
<gene>
    <name evidence="8" type="ORF">CCHLO57077_00017998</name>
</gene>
<reference evidence="8" key="1">
    <citation type="submission" date="2023-01" db="EMBL/GenBank/DDBJ databases">
        <authorList>
            <person name="Piombo E."/>
        </authorList>
    </citation>
    <scope>NUCLEOTIDE SEQUENCE</scope>
</reference>
<feature type="transmembrane region" description="Helical" evidence="7">
    <location>
        <begin position="451"/>
        <end position="474"/>
    </location>
</feature>
<feature type="transmembrane region" description="Helical" evidence="7">
    <location>
        <begin position="411"/>
        <end position="431"/>
    </location>
</feature>
<dbReference type="AlphaFoldDB" id="A0AA35PX93"/>
<feature type="transmembrane region" description="Helical" evidence="7">
    <location>
        <begin position="65"/>
        <end position="88"/>
    </location>
</feature>
<dbReference type="Proteomes" id="UP001160390">
    <property type="component" value="Unassembled WGS sequence"/>
</dbReference>
<evidence type="ECO:0000256" key="3">
    <source>
        <dbReference type="ARBA" id="ARBA00022692"/>
    </source>
</evidence>
<evidence type="ECO:0008006" key="10">
    <source>
        <dbReference type="Google" id="ProtNLM"/>
    </source>
</evidence>
<accession>A0AA35PX93</accession>
<dbReference type="PANTHER" id="PTHR45649:SF14">
    <property type="entry name" value="GABA PERMEASE"/>
    <property type="match status" value="1"/>
</dbReference>
<dbReference type="PIRSF" id="PIRSF006060">
    <property type="entry name" value="AA_transporter"/>
    <property type="match status" value="1"/>
</dbReference>
<evidence type="ECO:0000313" key="8">
    <source>
        <dbReference type="EMBL" id="CAI6049819.1"/>
    </source>
</evidence>
<proteinExistence type="predicted"/>
<keyword evidence="3 7" id="KW-0812">Transmembrane</keyword>
<evidence type="ECO:0000313" key="9">
    <source>
        <dbReference type="Proteomes" id="UP001160390"/>
    </source>
</evidence>
<feature type="transmembrane region" description="Helical" evidence="7">
    <location>
        <begin position="258"/>
        <end position="281"/>
    </location>
</feature>